<keyword evidence="3" id="KW-1185">Reference proteome</keyword>
<name>A0A221P1P5_9ACTN</name>
<feature type="signal peptide" evidence="1">
    <location>
        <begin position="1"/>
        <end position="27"/>
    </location>
</feature>
<accession>A0A221P1P5</accession>
<evidence type="ECO:0008006" key="4">
    <source>
        <dbReference type="Google" id="ProtNLM"/>
    </source>
</evidence>
<dbReference type="OrthoDB" id="3853694at2"/>
<evidence type="ECO:0000256" key="1">
    <source>
        <dbReference type="SAM" id="SignalP"/>
    </source>
</evidence>
<dbReference type="Proteomes" id="UP000031501">
    <property type="component" value="Chromosome"/>
</dbReference>
<dbReference type="KEGG" id="splu:LK06_019815"/>
<dbReference type="AlphaFoldDB" id="A0A221P1P5"/>
<reference evidence="2 3" key="1">
    <citation type="submission" date="2017-07" db="EMBL/GenBank/DDBJ databases">
        <title>Genome sequence of Streptomyces pluripotens MUSC 137T.</title>
        <authorList>
            <person name="Ser H.-L."/>
            <person name="Lee L.-H."/>
        </authorList>
    </citation>
    <scope>NUCLEOTIDE SEQUENCE [LARGE SCALE GENOMIC DNA]</scope>
    <source>
        <strain evidence="2 3">MUSC 137</strain>
    </source>
</reference>
<evidence type="ECO:0000313" key="3">
    <source>
        <dbReference type="Proteomes" id="UP000031501"/>
    </source>
</evidence>
<organism evidence="2 3">
    <name type="scientific">Streptomyces pluripotens</name>
    <dbReference type="NCBI Taxonomy" id="1355015"/>
    <lineage>
        <taxon>Bacteria</taxon>
        <taxon>Bacillati</taxon>
        <taxon>Actinomycetota</taxon>
        <taxon>Actinomycetes</taxon>
        <taxon>Kitasatosporales</taxon>
        <taxon>Streptomycetaceae</taxon>
        <taxon>Streptomyces</taxon>
    </lineage>
</organism>
<sequence>MHLPSRVVTLLAVAALPLALSACSPFASKPAKDPNAGLLTGTQLKTALAPASVFPAGFTAQADGASDSGGHFLSPSAKNTTKPDCPRLEETSWIQASGYKGGVSFAQNEYMIRDKTQDMFQEIDEFQGTRAKKVMKSLRAFTTQCATFTDTDAHAKVSLTNKPTPGLGDEAFTITLKSGTWENGTTLIAVRSGHAVITTASTAGTDNGAATAKKMATEILGALQKKSAA</sequence>
<evidence type="ECO:0000313" key="2">
    <source>
        <dbReference type="EMBL" id="ASN26072.1"/>
    </source>
</evidence>
<gene>
    <name evidence="2" type="ORF">LK07_20975</name>
</gene>
<dbReference type="EMBL" id="CP022433">
    <property type="protein sequence ID" value="ASN26072.1"/>
    <property type="molecule type" value="Genomic_DNA"/>
</dbReference>
<dbReference type="PROSITE" id="PS51257">
    <property type="entry name" value="PROKAR_LIPOPROTEIN"/>
    <property type="match status" value="1"/>
</dbReference>
<dbReference type="RefSeq" id="WP_039652696.1">
    <property type="nucleotide sequence ID" value="NZ_CP021080.1"/>
</dbReference>
<feature type="chain" id="PRO_5011252729" description="Sensor domain-containing protein" evidence="1">
    <location>
        <begin position="28"/>
        <end position="229"/>
    </location>
</feature>
<proteinExistence type="predicted"/>
<protein>
    <recommendedName>
        <fullName evidence="4">Sensor domain-containing protein</fullName>
    </recommendedName>
</protein>
<keyword evidence="1" id="KW-0732">Signal</keyword>